<dbReference type="GO" id="GO:0016020">
    <property type="term" value="C:membrane"/>
    <property type="evidence" value="ECO:0007669"/>
    <property type="project" value="UniProtKB-SubCell"/>
</dbReference>
<dbReference type="InterPro" id="IPR017473">
    <property type="entry name" value="Undecaprenyl-P_gluc_Ptfrase"/>
</dbReference>
<evidence type="ECO:0000256" key="6">
    <source>
        <dbReference type="ARBA" id="ARBA00023136"/>
    </source>
</evidence>
<dbReference type="RefSeq" id="WP_127702848.1">
    <property type="nucleotide sequence ID" value="NZ_SACK01000001.1"/>
</dbReference>
<dbReference type="PANTHER" id="PTHR30576:SF0">
    <property type="entry name" value="UNDECAPRENYL-PHOSPHATE N-ACETYLGALACTOSAMINYL 1-PHOSPHATE TRANSFERASE-RELATED"/>
    <property type="match status" value="1"/>
</dbReference>
<keyword evidence="10" id="KW-1185">Reference proteome</keyword>
<feature type="domain" description="Bacterial sugar transferase" evidence="8">
    <location>
        <begin position="267"/>
        <end position="451"/>
    </location>
</feature>
<keyword evidence="6 7" id="KW-0472">Membrane</keyword>
<dbReference type="GO" id="GO:0089702">
    <property type="term" value="F:undecaprenyl-phosphate glucose phosphotransferase activity"/>
    <property type="evidence" value="ECO:0007669"/>
    <property type="project" value="UniProtKB-EC"/>
</dbReference>
<evidence type="ECO:0000256" key="4">
    <source>
        <dbReference type="ARBA" id="ARBA00022692"/>
    </source>
</evidence>
<keyword evidence="5 7" id="KW-1133">Transmembrane helix</keyword>
<comment type="caution">
    <text evidence="9">The sequence shown here is derived from an EMBL/GenBank/DDBJ whole genome shotgun (WGS) entry which is preliminary data.</text>
</comment>
<keyword evidence="4 7" id="KW-0812">Transmembrane</keyword>
<comment type="similarity">
    <text evidence="2">Belongs to the bacterial sugar transferase family.</text>
</comment>
<evidence type="ECO:0000313" key="9">
    <source>
        <dbReference type="EMBL" id="RVU02472.1"/>
    </source>
</evidence>
<dbReference type="InterPro" id="IPR003362">
    <property type="entry name" value="Bact_transf"/>
</dbReference>
<protein>
    <submittedName>
        <fullName evidence="9">Undecaprenyl-phosphate glucose phosphotransferase</fullName>
        <ecNumber evidence="9">2.7.8.31</ecNumber>
    </submittedName>
</protein>
<dbReference type="EC" id="2.7.8.31" evidence="9"/>
<sequence length="457" mass="53282">MKTRYIYLIYFVMSVVDIIILNSSLIFISNSLSTWPKDDFSIIITANYIWILAAVFLGLYHCKQEHRVDNVFRLTLKSLILFCIFFSFYIIFSKNKYFGSDSLLFFYSLFFFGLFMSRIVGVLFEKALKKHFRITRSVAVIGHNNTGMRLANFFRGYDNHFAFEGFINSETNSYLDGSGQVSPSVIDQLKSAARNGIKELYISLAPERIMEYNSLQKEAEKDCLRLKLVPDLSASLPNHLKLSYMGEFPVLTHRHEPLEEISNRFKKRLFDLVFSSLVIIFLLSWLYPLIGLIIKIQSPGPILFKQLRSGKDNRSFGCYKFRSMKVNADANKQATKDDDRITPIGKFLRRTSLDELPQFFNVFLGDMSVVGPRPHPLFLTEQYSNIINQYMVRQFLKSGITGWAQVNGFRGETRQPELMEKRVEYDIWYLENWSMWLDVKIIFLTMFNVLKGEENAY</sequence>
<evidence type="ECO:0000313" key="10">
    <source>
        <dbReference type="Proteomes" id="UP000282759"/>
    </source>
</evidence>
<evidence type="ECO:0000256" key="7">
    <source>
        <dbReference type="SAM" id="Phobius"/>
    </source>
</evidence>
<dbReference type="InterPro" id="IPR017475">
    <property type="entry name" value="EPS_sugar_tfrase"/>
</dbReference>
<dbReference type="Pfam" id="PF02397">
    <property type="entry name" value="Bac_transf"/>
    <property type="match status" value="1"/>
</dbReference>
<evidence type="ECO:0000259" key="8">
    <source>
        <dbReference type="Pfam" id="PF02397"/>
    </source>
</evidence>
<dbReference type="NCBIfam" id="TIGR03025">
    <property type="entry name" value="EPS_sugtrans"/>
    <property type="match status" value="1"/>
</dbReference>
<feature type="transmembrane region" description="Helical" evidence="7">
    <location>
        <begin position="272"/>
        <end position="294"/>
    </location>
</feature>
<organism evidence="9 10">
    <name type="scientific">Mucilaginibacter limnophilus</name>
    <dbReference type="NCBI Taxonomy" id="1932778"/>
    <lineage>
        <taxon>Bacteria</taxon>
        <taxon>Pseudomonadati</taxon>
        <taxon>Bacteroidota</taxon>
        <taxon>Sphingobacteriia</taxon>
        <taxon>Sphingobacteriales</taxon>
        <taxon>Sphingobacteriaceae</taxon>
        <taxon>Mucilaginibacter</taxon>
    </lineage>
</organism>
<evidence type="ECO:0000256" key="2">
    <source>
        <dbReference type="ARBA" id="ARBA00006464"/>
    </source>
</evidence>
<dbReference type="NCBIfam" id="TIGR03023">
    <property type="entry name" value="WcaJ_sugtrans"/>
    <property type="match status" value="1"/>
</dbReference>
<accession>A0A3S2Y5E9</accession>
<dbReference type="EMBL" id="SACK01000001">
    <property type="protein sequence ID" value="RVU02472.1"/>
    <property type="molecule type" value="Genomic_DNA"/>
</dbReference>
<reference evidence="9 10" key="1">
    <citation type="submission" date="2019-01" db="EMBL/GenBank/DDBJ databases">
        <authorList>
            <person name="Chen W.-M."/>
        </authorList>
    </citation>
    <scope>NUCLEOTIDE SEQUENCE [LARGE SCALE GENOMIC DNA]</scope>
    <source>
        <strain evidence="9 10">YBJ-36</strain>
    </source>
</reference>
<dbReference type="AlphaFoldDB" id="A0A3S2Y5E9"/>
<feature type="transmembrane region" description="Helical" evidence="7">
    <location>
        <begin position="104"/>
        <end position="124"/>
    </location>
</feature>
<dbReference type="Proteomes" id="UP000282759">
    <property type="component" value="Unassembled WGS sequence"/>
</dbReference>
<feature type="transmembrane region" description="Helical" evidence="7">
    <location>
        <begin position="74"/>
        <end position="92"/>
    </location>
</feature>
<dbReference type="PANTHER" id="PTHR30576">
    <property type="entry name" value="COLANIC BIOSYNTHESIS UDP-GLUCOSE LIPID CARRIER TRANSFERASE"/>
    <property type="match status" value="1"/>
</dbReference>
<keyword evidence="3 9" id="KW-0808">Transferase</keyword>
<evidence type="ECO:0000256" key="1">
    <source>
        <dbReference type="ARBA" id="ARBA00004141"/>
    </source>
</evidence>
<gene>
    <name evidence="9" type="ORF">EOD41_00595</name>
</gene>
<feature type="transmembrane region" description="Helical" evidence="7">
    <location>
        <begin position="7"/>
        <end position="28"/>
    </location>
</feature>
<dbReference type="OrthoDB" id="9808602at2"/>
<evidence type="ECO:0000256" key="5">
    <source>
        <dbReference type="ARBA" id="ARBA00022989"/>
    </source>
</evidence>
<feature type="transmembrane region" description="Helical" evidence="7">
    <location>
        <begin position="40"/>
        <end position="62"/>
    </location>
</feature>
<proteinExistence type="inferred from homology"/>
<evidence type="ECO:0000256" key="3">
    <source>
        <dbReference type="ARBA" id="ARBA00022679"/>
    </source>
</evidence>
<comment type="subcellular location">
    <subcellularLocation>
        <location evidence="1">Membrane</location>
        <topology evidence="1">Multi-pass membrane protein</topology>
    </subcellularLocation>
</comment>
<name>A0A3S2Y5E9_9SPHI</name>